<evidence type="ECO:0000256" key="4">
    <source>
        <dbReference type="ARBA" id="ARBA00022679"/>
    </source>
</evidence>
<keyword evidence="7 8" id="KW-0472">Membrane</keyword>
<dbReference type="PANTHER" id="PTHR33908">
    <property type="entry name" value="MANNOSYLTRANSFERASE YKCB-RELATED"/>
    <property type="match status" value="1"/>
</dbReference>
<evidence type="ECO:0000313" key="11">
    <source>
        <dbReference type="Proteomes" id="UP000319619"/>
    </source>
</evidence>
<feature type="transmembrane region" description="Helical" evidence="8">
    <location>
        <begin position="161"/>
        <end position="191"/>
    </location>
</feature>
<dbReference type="InterPro" id="IPR038731">
    <property type="entry name" value="RgtA/B/C-like"/>
</dbReference>
<reference evidence="10 11" key="1">
    <citation type="submission" date="2017-06" db="EMBL/GenBank/DDBJ databases">
        <title>Novel microbial phyla capable of carbon fixation and sulfur reduction in deep-sea sediments.</title>
        <authorList>
            <person name="Huang J."/>
            <person name="Baker B."/>
            <person name="Wang Y."/>
        </authorList>
    </citation>
    <scope>NUCLEOTIDE SEQUENCE [LARGE SCALE GENOMIC DNA]</scope>
    <source>
        <strain evidence="10">B3_LCP</strain>
    </source>
</reference>
<evidence type="ECO:0000256" key="8">
    <source>
        <dbReference type="SAM" id="Phobius"/>
    </source>
</evidence>
<evidence type="ECO:0000256" key="2">
    <source>
        <dbReference type="ARBA" id="ARBA00022475"/>
    </source>
</evidence>
<feature type="transmembrane region" description="Helical" evidence="8">
    <location>
        <begin position="20"/>
        <end position="39"/>
    </location>
</feature>
<dbReference type="Pfam" id="PF13231">
    <property type="entry name" value="PMT_2"/>
    <property type="match status" value="1"/>
</dbReference>
<accession>A0A532V5S6</accession>
<comment type="caution">
    <text evidence="10">The sequence shown here is derived from an EMBL/GenBank/DDBJ whole genome shotgun (WGS) entry which is preliminary data.</text>
</comment>
<evidence type="ECO:0000256" key="3">
    <source>
        <dbReference type="ARBA" id="ARBA00022676"/>
    </source>
</evidence>
<feature type="transmembrane region" description="Helical" evidence="8">
    <location>
        <begin position="83"/>
        <end position="103"/>
    </location>
</feature>
<feature type="domain" description="Glycosyltransferase RgtA/B/C/D-like" evidence="9">
    <location>
        <begin position="61"/>
        <end position="221"/>
    </location>
</feature>
<dbReference type="GO" id="GO:0016763">
    <property type="term" value="F:pentosyltransferase activity"/>
    <property type="evidence" value="ECO:0007669"/>
    <property type="project" value="TreeGrafter"/>
</dbReference>
<protein>
    <recommendedName>
        <fullName evidence="9">Glycosyltransferase RgtA/B/C/D-like domain-containing protein</fullName>
    </recommendedName>
</protein>
<feature type="transmembrane region" description="Helical" evidence="8">
    <location>
        <begin position="136"/>
        <end position="155"/>
    </location>
</feature>
<proteinExistence type="predicted"/>
<keyword evidence="2" id="KW-1003">Cell membrane</keyword>
<evidence type="ECO:0000256" key="1">
    <source>
        <dbReference type="ARBA" id="ARBA00004651"/>
    </source>
</evidence>
<gene>
    <name evidence="10" type="ORF">CEE37_02375</name>
</gene>
<organism evidence="10 11">
    <name type="scientific">candidate division LCP-89 bacterium B3_LCP</name>
    <dbReference type="NCBI Taxonomy" id="2012998"/>
    <lineage>
        <taxon>Bacteria</taxon>
        <taxon>Pseudomonadati</taxon>
        <taxon>Bacteria division LCP-89</taxon>
    </lineage>
</organism>
<keyword evidence="5 8" id="KW-0812">Transmembrane</keyword>
<dbReference type="EMBL" id="NJBN01000001">
    <property type="protein sequence ID" value="TKJ42555.1"/>
    <property type="molecule type" value="Genomic_DNA"/>
</dbReference>
<dbReference type="GO" id="GO:0005886">
    <property type="term" value="C:plasma membrane"/>
    <property type="evidence" value="ECO:0007669"/>
    <property type="project" value="UniProtKB-SubCell"/>
</dbReference>
<keyword evidence="6 8" id="KW-1133">Transmembrane helix</keyword>
<dbReference type="AlphaFoldDB" id="A0A532V5S6"/>
<keyword evidence="3" id="KW-0328">Glycosyltransferase</keyword>
<name>A0A532V5S6_UNCL8</name>
<evidence type="ECO:0000259" key="9">
    <source>
        <dbReference type="Pfam" id="PF13231"/>
    </source>
</evidence>
<evidence type="ECO:0000313" key="10">
    <source>
        <dbReference type="EMBL" id="TKJ42555.1"/>
    </source>
</evidence>
<keyword evidence="4" id="KW-0808">Transferase</keyword>
<sequence>MSMENTQHPSVKTSPVTVKLLGFIALVHVLLHVLTNGNYGMFRDEFYYLACADHLAWGYVDHPPLSIALLAGWKALFGDSVQAVRLLAALAGGSVIFMTGILARELGGGRYAQVLAAVCLLISPLYLDLTGPYSMNAFDSLFWIVAFYLIARIINHNEERLWIILGVIIGLGLLNKISVLFLVFGLAVGLILTKHRSAFRTKYLWFGAAIAAAIFTPHIIWQIDKGWPTLEFMNNARLYKMLDISPSQFISAQIVGNHPFSFPIWLIGLLFLLFHRKLKVYRIFGIIFIAVFALLVIQQGKSYYLEPAFPVVFAAGGFAIESWLDRKYWRWAIPVMVAVLLFGGAVTAPMSIPLLPVEEFIAYQEKTGQSPSSSERHQMGLLPQHFADRFGWQELAAAVTSTYQNLESEQKSDCIIVASNYGEAGAITYYGRGHDLPQVYSGHNNYYYWGPGDTTAQTVISVGFNPEDLASIFTIVSPSAQVKSQYAMPYEADLIVYLCTDPQVSLSEIWEDIKHFE</sequence>
<feature type="transmembrane region" description="Helical" evidence="8">
    <location>
        <begin position="331"/>
        <end position="352"/>
    </location>
</feature>
<dbReference type="GO" id="GO:0009103">
    <property type="term" value="P:lipopolysaccharide biosynthetic process"/>
    <property type="evidence" value="ECO:0007669"/>
    <property type="project" value="UniProtKB-ARBA"/>
</dbReference>
<feature type="transmembrane region" description="Helical" evidence="8">
    <location>
        <begin position="203"/>
        <end position="223"/>
    </location>
</feature>
<evidence type="ECO:0000256" key="7">
    <source>
        <dbReference type="ARBA" id="ARBA00023136"/>
    </source>
</evidence>
<feature type="transmembrane region" description="Helical" evidence="8">
    <location>
        <begin position="280"/>
        <end position="297"/>
    </location>
</feature>
<dbReference type="PANTHER" id="PTHR33908:SF11">
    <property type="entry name" value="MEMBRANE PROTEIN"/>
    <property type="match status" value="1"/>
</dbReference>
<dbReference type="InterPro" id="IPR050297">
    <property type="entry name" value="LipidA_mod_glycosyltrf_83"/>
</dbReference>
<evidence type="ECO:0000256" key="6">
    <source>
        <dbReference type="ARBA" id="ARBA00022989"/>
    </source>
</evidence>
<comment type="subcellular location">
    <subcellularLocation>
        <location evidence="1">Cell membrane</location>
        <topology evidence="1">Multi-pass membrane protein</topology>
    </subcellularLocation>
</comment>
<evidence type="ECO:0000256" key="5">
    <source>
        <dbReference type="ARBA" id="ARBA00022692"/>
    </source>
</evidence>
<feature type="transmembrane region" description="Helical" evidence="8">
    <location>
        <begin position="303"/>
        <end position="324"/>
    </location>
</feature>
<feature type="transmembrane region" description="Helical" evidence="8">
    <location>
        <begin position="249"/>
        <end position="273"/>
    </location>
</feature>
<dbReference type="Proteomes" id="UP000319619">
    <property type="component" value="Unassembled WGS sequence"/>
</dbReference>